<dbReference type="AlphaFoldDB" id="A0A841IY35"/>
<keyword evidence="5" id="KW-1185">Reference proteome</keyword>
<proteinExistence type="predicted"/>
<feature type="compositionally biased region" description="Basic and acidic residues" evidence="1">
    <location>
        <begin position="103"/>
        <end position="114"/>
    </location>
</feature>
<feature type="region of interest" description="Disordered" evidence="1">
    <location>
        <begin position="91"/>
        <end position="132"/>
    </location>
</feature>
<evidence type="ECO:0000256" key="2">
    <source>
        <dbReference type="SAM" id="Phobius"/>
    </source>
</evidence>
<evidence type="ECO:0000259" key="3">
    <source>
        <dbReference type="PROSITE" id="PS51724"/>
    </source>
</evidence>
<dbReference type="InterPro" id="IPR007730">
    <property type="entry name" value="SPOR-like_dom"/>
</dbReference>
<keyword evidence="2" id="KW-0812">Transmembrane</keyword>
<name>A0A841IY35_9SPHN</name>
<comment type="caution">
    <text evidence="4">The sequence shown here is derived from an EMBL/GenBank/DDBJ whole genome shotgun (WGS) entry which is preliminary data.</text>
</comment>
<evidence type="ECO:0000313" key="5">
    <source>
        <dbReference type="Proteomes" id="UP000552700"/>
    </source>
</evidence>
<keyword evidence="2" id="KW-0472">Membrane</keyword>
<dbReference type="GO" id="GO:0042834">
    <property type="term" value="F:peptidoglycan binding"/>
    <property type="evidence" value="ECO:0007669"/>
    <property type="project" value="InterPro"/>
</dbReference>
<organism evidence="4 5">
    <name type="scientific">Sphingobium subterraneum</name>
    <dbReference type="NCBI Taxonomy" id="627688"/>
    <lineage>
        <taxon>Bacteria</taxon>
        <taxon>Pseudomonadati</taxon>
        <taxon>Pseudomonadota</taxon>
        <taxon>Alphaproteobacteria</taxon>
        <taxon>Sphingomonadales</taxon>
        <taxon>Sphingomonadaceae</taxon>
        <taxon>Sphingobium</taxon>
    </lineage>
</organism>
<dbReference type="RefSeq" id="WP_184078495.1">
    <property type="nucleotide sequence ID" value="NZ_JACIJP010000001.1"/>
</dbReference>
<dbReference type="PROSITE" id="PS51724">
    <property type="entry name" value="SPOR"/>
    <property type="match status" value="1"/>
</dbReference>
<gene>
    <name evidence="4" type="ORF">FHS92_001234</name>
</gene>
<dbReference type="InterPro" id="IPR036680">
    <property type="entry name" value="SPOR-like_sf"/>
</dbReference>
<feature type="compositionally biased region" description="Low complexity" evidence="1">
    <location>
        <begin position="115"/>
        <end position="132"/>
    </location>
</feature>
<dbReference type="Gene3D" id="3.30.70.1070">
    <property type="entry name" value="Sporulation related repeat"/>
    <property type="match status" value="1"/>
</dbReference>
<keyword evidence="2" id="KW-1133">Transmembrane helix</keyword>
<sequence>MSDYSRGGLNFEEEDRLPWLEPAQDDDVEEGVAPMRLAGFILGGLLLLGLIVGGVYFLRSLNSNDGSGELIAAPRENYKIPASEADAKKFQGVGDSSFSTSEGVERDGKIDPSRLPEAPLATAPAATGKGSNNADAVMAKNAAAPKPAAKVSAQVADGTKADKKAAAPVAKANGGSAQIQLGAYGSAAMAKDAWGKLSKRFDYLAALGSSVEPVEVGNTTLYRLRAGVGSASNANALCGKLKVAGESCMVVN</sequence>
<dbReference type="EMBL" id="JACIJP010000001">
    <property type="protein sequence ID" value="MBB6123527.1"/>
    <property type="molecule type" value="Genomic_DNA"/>
</dbReference>
<reference evidence="4 5" key="1">
    <citation type="submission" date="2020-08" db="EMBL/GenBank/DDBJ databases">
        <title>Genomic Encyclopedia of Type Strains, Phase IV (KMG-IV): sequencing the most valuable type-strain genomes for metagenomic binning, comparative biology and taxonomic classification.</title>
        <authorList>
            <person name="Goeker M."/>
        </authorList>
    </citation>
    <scope>NUCLEOTIDE SEQUENCE [LARGE SCALE GENOMIC DNA]</scope>
    <source>
        <strain evidence="4 5">DSM 102255</strain>
    </source>
</reference>
<evidence type="ECO:0000313" key="4">
    <source>
        <dbReference type="EMBL" id="MBB6123527.1"/>
    </source>
</evidence>
<protein>
    <recommendedName>
        <fullName evidence="3">SPOR domain-containing protein</fullName>
    </recommendedName>
</protein>
<dbReference type="Proteomes" id="UP000552700">
    <property type="component" value="Unassembled WGS sequence"/>
</dbReference>
<accession>A0A841IY35</accession>
<feature type="transmembrane region" description="Helical" evidence="2">
    <location>
        <begin position="37"/>
        <end position="58"/>
    </location>
</feature>
<feature type="domain" description="SPOR" evidence="3">
    <location>
        <begin position="171"/>
        <end position="252"/>
    </location>
</feature>
<evidence type="ECO:0000256" key="1">
    <source>
        <dbReference type="SAM" id="MobiDB-lite"/>
    </source>
</evidence>
<dbReference type="Pfam" id="PF05036">
    <property type="entry name" value="SPOR"/>
    <property type="match status" value="1"/>
</dbReference>